<evidence type="ECO:0000313" key="1">
    <source>
        <dbReference type="EMBL" id="MFC6012128.1"/>
    </source>
</evidence>
<dbReference type="Proteomes" id="UP001596223">
    <property type="component" value="Unassembled WGS sequence"/>
</dbReference>
<sequence length="73" mass="6928">MSTQTPTEAPVAVAAAVAVVVVGRVVVGLAEEVVVGGVDVVVSVAEAARGAGFAAVELHPAETSATATTAGSV</sequence>
<protein>
    <submittedName>
        <fullName evidence="1">Uncharacterized protein</fullName>
    </submittedName>
</protein>
<dbReference type="EMBL" id="JBHSQN010000009">
    <property type="protein sequence ID" value="MFC6012128.1"/>
    <property type="molecule type" value="Genomic_DNA"/>
</dbReference>
<proteinExistence type="predicted"/>
<evidence type="ECO:0000313" key="2">
    <source>
        <dbReference type="Proteomes" id="UP001596223"/>
    </source>
</evidence>
<comment type="caution">
    <text evidence="1">The sequence shown here is derived from an EMBL/GenBank/DDBJ whole genome shotgun (WGS) entry which is preliminary data.</text>
</comment>
<dbReference type="RefSeq" id="WP_378605125.1">
    <property type="nucleotide sequence ID" value="NZ_JBHSQN010000009.1"/>
</dbReference>
<organism evidence="1 2">
    <name type="scientific">Nocardia lasii</name>
    <dbReference type="NCBI Taxonomy" id="1616107"/>
    <lineage>
        <taxon>Bacteria</taxon>
        <taxon>Bacillati</taxon>
        <taxon>Actinomycetota</taxon>
        <taxon>Actinomycetes</taxon>
        <taxon>Mycobacteriales</taxon>
        <taxon>Nocardiaceae</taxon>
        <taxon>Nocardia</taxon>
    </lineage>
</organism>
<gene>
    <name evidence="1" type="ORF">ACFP3H_13805</name>
</gene>
<reference evidence="2" key="1">
    <citation type="journal article" date="2019" name="Int. J. Syst. Evol. Microbiol.">
        <title>The Global Catalogue of Microorganisms (GCM) 10K type strain sequencing project: providing services to taxonomists for standard genome sequencing and annotation.</title>
        <authorList>
            <consortium name="The Broad Institute Genomics Platform"/>
            <consortium name="The Broad Institute Genome Sequencing Center for Infectious Disease"/>
            <person name="Wu L."/>
            <person name="Ma J."/>
        </authorList>
    </citation>
    <scope>NUCLEOTIDE SEQUENCE [LARGE SCALE GENOMIC DNA]</scope>
    <source>
        <strain evidence="2">CCUG 36956</strain>
    </source>
</reference>
<keyword evidence="2" id="KW-1185">Reference proteome</keyword>
<accession>A0ABW1JV83</accession>
<name>A0ABW1JV83_9NOCA</name>